<gene>
    <name evidence="1" type="ORF">Ga0080574_TMP917</name>
</gene>
<accession>A0A1P8UPE6</accession>
<dbReference type="AlphaFoldDB" id="A0A1P8UPE6"/>
<organism evidence="1 2">
    <name type="scientific">Salipiger abyssi</name>
    <dbReference type="NCBI Taxonomy" id="1250539"/>
    <lineage>
        <taxon>Bacteria</taxon>
        <taxon>Pseudomonadati</taxon>
        <taxon>Pseudomonadota</taxon>
        <taxon>Alphaproteobacteria</taxon>
        <taxon>Rhodobacterales</taxon>
        <taxon>Roseobacteraceae</taxon>
        <taxon>Salipiger</taxon>
    </lineage>
</organism>
<name>A0A1P8UPE6_9RHOB</name>
<reference evidence="1 2" key="1">
    <citation type="submission" date="2016-04" db="EMBL/GenBank/DDBJ databases">
        <title>Deep-sea bacteria in the southern Pacific.</title>
        <authorList>
            <person name="Tang K."/>
        </authorList>
    </citation>
    <scope>NUCLEOTIDE SEQUENCE [LARGE SCALE GENOMIC DNA]</scope>
    <source>
        <strain evidence="1 2">JLT2014</strain>
    </source>
</reference>
<evidence type="ECO:0000313" key="2">
    <source>
        <dbReference type="Proteomes" id="UP000187059"/>
    </source>
</evidence>
<dbReference type="RefSeq" id="WP_156876299.1">
    <property type="nucleotide sequence ID" value="NZ_CP015093.1"/>
</dbReference>
<dbReference type="Proteomes" id="UP000187059">
    <property type="component" value="Chromosome"/>
</dbReference>
<dbReference type="EMBL" id="CP015093">
    <property type="protein sequence ID" value="APZ51251.1"/>
    <property type="molecule type" value="Genomic_DNA"/>
</dbReference>
<protein>
    <submittedName>
        <fullName evidence="1">Uncharacterized protein</fullName>
    </submittedName>
</protein>
<proteinExistence type="predicted"/>
<dbReference type="KEGG" id="paby:Ga0080574_TMP917"/>
<evidence type="ECO:0000313" key="1">
    <source>
        <dbReference type="EMBL" id="APZ51251.1"/>
    </source>
</evidence>
<dbReference type="STRING" id="1250539.Ga0080574_TMP917"/>
<keyword evidence="2" id="KW-1185">Reference proteome</keyword>
<sequence>MLHPTRFAGLSRMVTTPDLVFHSPVAVQDAWLQLKEEQRREDGSSARIEGRHAARLEAYPSHYPAPQRPNEVDAARVAALPSIRAAVDAHKNRRGMIARMMGRGDGGAA</sequence>
<dbReference type="OrthoDB" id="7876526at2"/>